<dbReference type="EMBL" id="GEDG01017746">
    <property type="protein sequence ID" value="JAP21389.1"/>
    <property type="molecule type" value="Transcribed_RNA"/>
</dbReference>
<name>A0A0V0HM75_SOLCH</name>
<proteinExistence type="predicted"/>
<protein>
    <submittedName>
        <fullName evidence="2">Putative ovule protein</fullName>
    </submittedName>
</protein>
<sequence length="119" mass="13393">MIFFVVQVNINMPRIKVSYFDTTSKLSMKDKTLPDKFNFCVVFVNFPTIVYLHLEANFTKKSSFLKITAGRPYLVGSVGVDISIGISFLAWLARSLVAKVWITVKGPGSRVSPFLVFVH</sequence>
<dbReference type="AlphaFoldDB" id="A0A0V0HM75"/>
<keyword evidence="1" id="KW-0472">Membrane</keyword>
<accession>A0A0V0HM75</accession>
<keyword evidence="1" id="KW-0812">Transmembrane</keyword>
<organism evidence="2">
    <name type="scientific">Solanum chacoense</name>
    <name type="common">Chaco potato</name>
    <dbReference type="NCBI Taxonomy" id="4108"/>
    <lineage>
        <taxon>Eukaryota</taxon>
        <taxon>Viridiplantae</taxon>
        <taxon>Streptophyta</taxon>
        <taxon>Embryophyta</taxon>
        <taxon>Tracheophyta</taxon>
        <taxon>Spermatophyta</taxon>
        <taxon>Magnoliopsida</taxon>
        <taxon>eudicotyledons</taxon>
        <taxon>Gunneridae</taxon>
        <taxon>Pentapetalae</taxon>
        <taxon>asterids</taxon>
        <taxon>lamiids</taxon>
        <taxon>Solanales</taxon>
        <taxon>Solanaceae</taxon>
        <taxon>Solanoideae</taxon>
        <taxon>Solaneae</taxon>
        <taxon>Solanum</taxon>
    </lineage>
</organism>
<evidence type="ECO:0000256" key="1">
    <source>
        <dbReference type="SAM" id="Phobius"/>
    </source>
</evidence>
<feature type="transmembrane region" description="Helical" evidence="1">
    <location>
        <begin position="37"/>
        <end position="54"/>
    </location>
</feature>
<feature type="transmembrane region" description="Helical" evidence="1">
    <location>
        <begin position="74"/>
        <end position="93"/>
    </location>
</feature>
<keyword evidence="1" id="KW-1133">Transmembrane helix</keyword>
<reference evidence="2" key="1">
    <citation type="submission" date="2015-12" db="EMBL/GenBank/DDBJ databases">
        <title>Gene expression during late stages of embryo sac development: a critical building block for successful pollen-pistil interactions.</title>
        <authorList>
            <person name="Liu Y."/>
            <person name="Joly V."/>
            <person name="Sabar M."/>
            <person name="Matton D.P."/>
        </authorList>
    </citation>
    <scope>NUCLEOTIDE SEQUENCE</scope>
</reference>
<evidence type="ECO:0000313" key="2">
    <source>
        <dbReference type="EMBL" id="JAP21389.1"/>
    </source>
</evidence>